<feature type="binding site" evidence="9">
    <location>
        <begin position="323"/>
        <end position="327"/>
    </location>
    <ligand>
        <name>ATP</name>
        <dbReference type="ChEBI" id="CHEBI:30616"/>
    </ligand>
</feature>
<keyword evidence="5 9" id="KW-0547">Nucleotide-binding</keyword>
<feature type="active site" description="Proton donor/acceptor" evidence="9">
    <location>
        <position position="145"/>
    </location>
</feature>
<evidence type="ECO:0000313" key="12">
    <source>
        <dbReference type="Proteomes" id="UP001185984"/>
    </source>
</evidence>
<comment type="caution">
    <text evidence="11">The sequence shown here is derived from an EMBL/GenBank/DDBJ whole genome shotgun (WGS) entry which is preliminary data.</text>
</comment>
<dbReference type="PIRSF" id="PIRSF000722">
    <property type="entry name" value="Acetate_prop_kin"/>
    <property type="match status" value="1"/>
</dbReference>
<reference evidence="12" key="1">
    <citation type="journal article" date="2022" name="J Environ Chem Eng">
        <title>Biodegradation of petroleum oil using a constructed nonpathogenic and heavy metal-tolerant bacterial consortium isolated from marine sponges.</title>
        <authorList>
            <person name="Dechsakulwatana C."/>
            <person name="Rungsihiranrut A."/>
            <person name="Muangchinda C."/>
            <person name="Ningthoujam R."/>
            <person name="Klankeo P."/>
            <person name="Pinyakong O."/>
        </authorList>
    </citation>
    <scope>NUCLEOTIDE SEQUENCE [LARGE SCALE GENOMIC DNA]</scope>
    <source>
        <strain evidence="12">MO2-4</strain>
    </source>
</reference>
<dbReference type="PROSITE" id="PS01075">
    <property type="entry name" value="ACETATE_KINASE_1"/>
    <property type="match status" value="1"/>
</dbReference>
<proteinExistence type="inferred from homology"/>
<accession>A0ABU3ZV91</accession>
<sequence>MISALLVLNTGSSSLKFQVFSRIGLDVLMAGKLTGIGGEARLRFRFGSQSAPRGGPLDCKDHETAMAMVIDLVDRHDGDWQLNAVVHRVVHGGNSFSRPVIITSEVLEMLQALVPLAPLHQPHNLAGIAAARSLAPDAVNIACFDTAFHANHSPLFHSFALPGHLRDKGVRRYGFHGLSYEWIATLLARTRPDLASGRVVAAHLGNGASLCAISGGSSIDTTMGMTALDGLPMGSRSGAIDPGAITYMMRRFGYDPDIMDTILYEESGLKALSGISNDVESLLASNDPQAGFALDYFALKVAQFAATMTGSMGGIDAFVFTGGIGEHAAPVRERIRARLGFLGDIETLVIPANEERMMAIHADHILGGQPCAA</sequence>
<evidence type="ECO:0000256" key="9">
    <source>
        <dbReference type="HAMAP-Rule" id="MF_00020"/>
    </source>
</evidence>
<comment type="subunit">
    <text evidence="9">Homodimer.</text>
</comment>
<name>A0ABU3ZV91_9SPHN</name>
<keyword evidence="3 9" id="KW-0808">Transferase</keyword>
<evidence type="ECO:0000256" key="8">
    <source>
        <dbReference type="ARBA" id="ARBA00022842"/>
    </source>
</evidence>
<evidence type="ECO:0000256" key="5">
    <source>
        <dbReference type="ARBA" id="ARBA00022741"/>
    </source>
</evidence>
<comment type="function">
    <text evidence="9">Catalyzes the formation of acetyl phosphate from acetate and ATP. Can also catalyze the reverse reaction.</text>
</comment>
<comment type="cofactor">
    <cofactor evidence="9">
        <name>Mg(2+)</name>
        <dbReference type="ChEBI" id="CHEBI:18420"/>
    </cofactor>
    <cofactor evidence="9">
        <name>Mn(2+)</name>
        <dbReference type="ChEBI" id="CHEBI:29035"/>
    </cofactor>
    <text evidence="9">Mg(2+). Can also accept Mn(2+).</text>
</comment>
<keyword evidence="4 9" id="KW-0479">Metal-binding</keyword>
<evidence type="ECO:0000256" key="7">
    <source>
        <dbReference type="ARBA" id="ARBA00022840"/>
    </source>
</evidence>
<feature type="binding site" evidence="9">
    <location>
        <position position="16"/>
    </location>
    <ligand>
        <name>ATP</name>
        <dbReference type="ChEBI" id="CHEBI:30616"/>
    </ligand>
</feature>
<dbReference type="HAMAP" id="MF_00020">
    <property type="entry name" value="Acetate_kinase"/>
    <property type="match status" value="1"/>
</dbReference>
<keyword evidence="8 9" id="KW-0460">Magnesium</keyword>
<comment type="catalytic activity">
    <reaction evidence="9">
        <text>acetate + ATP = acetyl phosphate + ADP</text>
        <dbReference type="Rhea" id="RHEA:11352"/>
        <dbReference type="ChEBI" id="CHEBI:22191"/>
        <dbReference type="ChEBI" id="CHEBI:30089"/>
        <dbReference type="ChEBI" id="CHEBI:30616"/>
        <dbReference type="ChEBI" id="CHEBI:456216"/>
        <dbReference type="EC" id="2.7.2.1"/>
    </reaction>
</comment>
<gene>
    <name evidence="9" type="primary">ackA</name>
    <name evidence="11" type="ORF">O0R41_07330</name>
</gene>
<dbReference type="SUPFAM" id="SSF53067">
    <property type="entry name" value="Actin-like ATPase domain"/>
    <property type="match status" value="2"/>
</dbReference>
<keyword evidence="12" id="KW-1185">Reference proteome</keyword>
<evidence type="ECO:0000256" key="10">
    <source>
        <dbReference type="RuleBase" id="RU003835"/>
    </source>
</evidence>
<evidence type="ECO:0000313" key="11">
    <source>
        <dbReference type="EMBL" id="MDV5823405.1"/>
    </source>
</evidence>
<feature type="binding site" evidence="9">
    <location>
        <position position="354"/>
    </location>
    <ligand>
        <name>Mg(2+)</name>
        <dbReference type="ChEBI" id="CHEBI:18420"/>
    </ligand>
</feature>
<dbReference type="InterPro" id="IPR043129">
    <property type="entry name" value="ATPase_NBD"/>
</dbReference>
<evidence type="ECO:0000256" key="3">
    <source>
        <dbReference type="ARBA" id="ARBA00022679"/>
    </source>
</evidence>
<feature type="site" description="Transition state stabilizer" evidence="9">
    <location>
        <position position="236"/>
    </location>
</feature>
<dbReference type="PANTHER" id="PTHR21060">
    <property type="entry name" value="ACETATE KINASE"/>
    <property type="match status" value="1"/>
</dbReference>
<evidence type="ECO:0000256" key="2">
    <source>
        <dbReference type="ARBA" id="ARBA00022490"/>
    </source>
</evidence>
<dbReference type="PRINTS" id="PR00471">
    <property type="entry name" value="ACETATEKNASE"/>
</dbReference>
<dbReference type="EMBL" id="JAPTHD010000002">
    <property type="protein sequence ID" value="MDV5823405.1"/>
    <property type="molecule type" value="Genomic_DNA"/>
</dbReference>
<comment type="pathway">
    <text evidence="9">Metabolic intermediate biosynthesis; acetyl-CoA biosynthesis; acetyl-CoA from acetate: step 1/2.</text>
</comment>
<keyword evidence="7 9" id="KW-0067">ATP-binding</keyword>
<dbReference type="PANTHER" id="PTHR21060:SF21">
    <property type="entry name" value="ACETATE KINASE"/>
    <property type="match status" value="1"/>
</dbReference>
<dbReference type="InterPro" id="IPR000890">
    <property type="entry name" value="Aliphatic_acid_kin_short-chain"/>
</dbReference>
<keyword evidence="6 9" id="KW-0418">Kinase</keyword>
<evidence type="ECO:0000256" key="1">
    <source>
        <dbReference type="ARBA" id="ARBA00008748"/>
    </source>
</evidence>
<dbReference type="Pfam" id="PF00871">
    <property type="entry name" value="Acetate_kinase"/>
    <property type="match status" value="1"/>
</dbReference>
<dbReference type="InterPro" id="IPR004372">
    <property type="entry name" value="Ac/propionate_kinase"/>
</dbReference>
<comment type="similarity">
    <text evidence="1 9 10">Belongs to the acetokinase family.</text>
</comment>
<feature type="binding site" evidence="9">
    <location>
        <begin position="203"/>
        <end position="207"/>
    </location>
    <ligand>
        <name>ATP</name>
        <dbReference type="ChEBI" id="CHEBI:30616"/>
    </ligand>
</feature>
<comment type="subcellular location">
    <subcellularLocation>
        <location evidence="9">Cytoplasm</location>
    </subcellularLocation>
</comment>
<evidence type="ECO:0000256" key="6">
    <source>
        <dbReference type="ARBA" id="ARBA00022777"/>
    </source>
</evidence>
<dbReference type="Proteomes" id="UP001185984">
    <property type="component" value="Unassembled WGS sequence"/>
</dbReference>
<dbReference type="RefSeq" id="WP_317516387.1">
    <property type="nucleotide sequence ID" value="NZ_JAPTHD010000002.1"/>
</dbReference>
<feature type="binding site" evidence="9">
    <location>
        <position position="9"/>
    </location>
    <ligand>
        <name>Mg(2+)</name>
        <dbReference type="ChEBI" id="CHEBI:18420"/>
    </ligand>
</feature>
<dbReference type="EC" id="2.7.2.1" evidence="9"/>
<dbReference type="GO" id="GO:0016301">
    <property type="term" value="F:kinase activity"/>
    <property type="evidence" value="ECO:0007669"/>
    <property type="project" value="UniProtKB-KW"/>
</dbReference>
<dbReference type="Gene3D" id="3.30.420.40">
    <property type="match status" value="2"/>
</dbReference>
<feature type="binding site" evidence="9">
    <location>
        <position position="88"/>
    </location>
    <ligand>
        <name>substrate</name>
    </ligand>
</feature>
<dbReference type="InterPro" id="IPR023865">
    <property type="entry name" value="Aliphatic_acid_kinase_CS"/>
</dbReference>
<keyword evidence="2 9" id="KW-0963">Cytoplasm</keyword>
<dbReference type="PROSITE" id="PS01076">
    <property type="entry name" value="ACETATE_KINASE_2"/>
    <property type="match status" value="1"/>
</dbReference>
<organism evidence="11 12">
    <name type="scientific">Sphingobium naphthae</name>
    <dbReference type="NCBI Taxonomy" id="1886786"/>
    <lineage>
        <taxon>Bacteria</taxon>
        <taxon>Pseudomonadati</taxon>
        <taxon>Pseudomonadota</taxon>
        <taxon>Alphaproteobacteria</taxon>
        <taxon>Sphingomonadales</taxon>
        <taxon>Sphingomonadaceae</taxon>
        <taxon>Sphingobium</taxon>
    </lineage>
</organism>
<comment type="caution">
    <text evidence="9">Lacks conserved residue(s) required for the propagation of feature annotation.</text>
</comment>
<evidence type="ECO:0000256" key="4">
    <source>
        <dbReference type="ARBA" id="ARBA00022723"/>
    </source>
</evidence>
<feature type="site" description="Transition state stabilizer" evidence="9">
    <location>
        <position position="176"/>
    </location>
</feature>
<protein>
    <recommendedName>
        <fullName evidence="9">Acetate kinase</fullName>
        <ecNumber evidence="9">2.7.2.1</ecNumber>
    </recommendedName>
    <alternativeName>
        <fullName evidence="9">Acetokinase</fullName>
    </alternativeName>
</protein>